<name>A0A7S3K3S5_9STRA</name>
<feature type="region of interest" description="Disordered" evidence="1">
    <location>
        <begin position="1"/>
        <end position="20"/>
    </location>
</feature>
<dbReference type="AlphaFoldDB" id="A0A7S3K3S5"/>
<gene>
    <name evidence="2" type="ORF">ALAG00032_LOCUS13327</name>
</gene>
<protein>
    <submittedName>
        <fullName evidence="2">Uncharacterized protein</fullName>
    </submittedName>
</protein>
<accession>A0A7S3K3S5</accession>
<organism evidence="2">
    <name type="scientific">Aureoumbra lagunensis</name>
    <dbReference type="NCBI Taxonomy" id="44058"/>
    <lineage>
        <taxon>Eukaryota</taxon>
        <taxon>Sar</taxon>
        <taxon>Stramenopiles</taxon>
        <taxon>Ochrophyta</taxon>
        <taxon>Pelagophyceae</taxon>
        <taxon>Pelagomonadales</taxon>
        <taxon>Aureoumbra</taxon>
    </lineage>
</organism>
<evidence type="ECO:0000256" key="1">
    <source>
        <dbReference type="SAM" id="MobiDB-lite"/>
    </source>
</evidence>
<evidence type="ECO:0000313" key="2">
    <source>
        <dbReference type="EMBL" id="CAE0372543.1"/>
    </source>
</evidence>
<feature type="region of interest" description="Disordered" evidence="1">
    <location>
        <begin position="72"/>
        <end position="108"/>
    </location>
</feature>
<reference evidence="2" key="1">
    <citation type="submission" date="2021-01" db="EMBL/GenBank/DDBJ databases">
        <authorList>
            <person name="Corre E."/>
            <person name="Pelletier E."/>
            <person name="Niang G."/>
            <person name="Scheremetjew M."/>
            <person name="Finn R."/>
            <person name="Kale V."/>
            <person name="Holt S."/>
            <person name="Cochrane G."/>
            <person name="Meng A."/>
            <person name="Brown T."/>
            <person name="Cohen L."/>
        </authorList>
    </citation>
    <scope>NUCLEOTIDE SEQUENCE</scope>
    <source>
        <strain evidence="2">CCMP1510</strain>
    </source>
</reference>
<sequence length="186" mass="22703">MIIEINRRSRSPHHYSDDHRHWQIGRSGYHQHRNERFSEIDDRRRYQRPPTENFRDFRGQRREEHIDFQYVDRGRPRPHYGNNHPRREFEPRFSRPRQQSSSRNIRMEASREQQIIWSKQMTSRDATVDSVLSLLVIFKDKDARSILIFNMLIEEDHVHTMVIIIHDENLNLVFQDLANKVHRAIT</sequence>
<proteinExistence type="predicted"/>
<dbReference type="EMBL" id="HBIJ01020360">
    <property type="protein sequence ID" value="CAE0372543.1"/>
    <property type="molecule type" value="Transcribed_RNA"/>
</dbReference>